<dbReference type="GO" id="GO:0051015">
    <property type="term" value="F:actin filament binding"/>
    <property type="evidence" value="ECO:0007669"/>
    <property type="project" value="InterPro"/>
</dbReference>
<dbReference type="GO" id="GO:0015629">
    <property type="term" value="C:actin cytoskeleton"/>
    <property type="evidence" value="ECO:0007669"/>
    <property type="project" value="TreeGrafter"/>
</dbReference>
<evidence type="ECO:0000259" key="1">
    <source>
        <dbReference type="PROSITE" id="PS51089"/>
    </source>
</evidence>
<reference evidence="2 3" key="1">
    <citation type="submission" date="2021-06" db="EMBL/GenBank/DDBJ databases">
        <title>Caerostris extrusa draft genome.</title>
        <authorList>
            <person name="Kono N."/>
            <person name="Arakawa K."/>
        </authorList>
    </citation>
    <scope>NUCLEOTIDE SEQUENCE [LARGE SCALE GENOMIC DNA]</scope>
</reference>
<proteinExistence type="predicted"/>
<dbReference type="GO" id="GO:0008154">
    <property type="term" value="P:actin polymerization or depolymerization"/>
    <property type="evidence" value="ECO:0007669"/>
    <property type="project" value="TreeGrafter"/>
</dbReference>
<dbReference type="SMART" id="SM00153">
    <property type="entry name" value="VHP"/>
    <property type="match status" value="1"/>
</dbReference>
<gene>
    <name evidence="2" type="primary">Svil</name>
    <name evidence="2" type="ORF">CEXT_641101</name>
</gene>
<dbReference type="PANTHER" id="PTHR11977">
    <property type="entry name" value="VILLIN"/>
    <property type="match status" value="1"/>
</dbReference>
<organism evidence="2 3">
    <name type="scientific">Caerostris extrusa</name>
    <name type="common">Bark spider</name>
    <name type="synonym">Caerostris bankana</name>
    <dbReference type="NCBI Taxonomy" id="172846"/>
    <lineage>
        <taxon>Eukaryota</taxon>
        <taxon>Metazoa</taxon>
        <taxon>Ecdysozoa</taxon>
        <taxon>Arthropoda</taxon>
        <taxon>Chelicerata</taxon>
        <taxon>Arachnida</taxon>
        <taxon>Araneae</taxon>
        <taxon>Araneomorphae</taxon>
        <taxon>Entelegynae</taxon>
        <taxon>Araneoidea</taxon>
        <taxon>Araneidae</taxon>
        <taxon>Caerostris</taxon>
    </lineage>
</organism>
<comment type="caution">
    <text evidence="2">The sequence shown here is derived from an EMBL/GenBank/DDBJ whole genome shotgun (WGS) entry which is preliminary data.</text>
</comment>
<name>A0AAV4N5V7_CAEEX</name>
<dbReference type="GO" id="GO:0051014">
    <property type="term" value="P:actin filament severing"/>
    <property type="evidence" value="ECO:0007669"/>
    <property type="project" value="TreeGrafter"/>
</dbReference>
<dbReference type="Gene3D" id="1.10.950.10">
    <property type="entry name" value="Villin headpiece domain"/>
    <property type="match status" value="1"/>
</dbReference>
<sequence>MVIWHGSKSAAHTREFMLHSAQLVIENHPNEMKFHEEAELSVTEIEEGSESEKFWIWCSENDEPYYSLLKSEFSYDFTPRLFLIDSMSGNLCAKEILCPYFTKTHSCPFPLLQSDLKMLLNLVTFFLLDNNHEVFVWQGWLPSDDPESENNATGSAKLRWEISRRLVMETTLQYCQGKNLEEWDIKNDGLDEENSKVMFVQEVLSQLSREHYSLEELQNKTRPAGVDLLRLESYLTDEEFQEVLGMKKDEFYNMPSWKQSEFKNLMVCSELYFQLLCQHVPLT</sequence>
<dbReference type="PROSITE" id="PS51089">
    <property type="entry name" value="HP"/>
    <property type="match status" value="1"/>
</dbReference>
<accession>A0AAV4N5V7</accession>
<dbReference type="PANTHER" id="PTHR11977:SF45">
    <property type="entry name" value="SUPERVILLIN"/>
    <property type="match status" value="1"/>
</dbReference>
<dbReference type="AlphaFoldDB" id="A0AAV4N5V7"/>
<dbReference type="Pfam" id="PF02209">
    <property type="entry name" value="VHP"/>
    <property type="match status" value="1"/>
</dbReference>
<feature type="domain" description="HP" evidence="1">
    <location>
        <begin position="206"/>
        <end position="269"/>
    </location>
</feature>
<dbReference type="InterPro" id="IPR007122">
    <property type="entry name" value="Villin/Gelsolin"/>
</dbReference>
<dbReference type="GO" id="GO:0005737">
    <property type="term" value="C:cytoplasm"/>
    <property type="evidence" value="ECO:0007669"/>
    <property type="project" value="TreeGrafter"/>
</dbReference>
<dbReference type="Gene3D" id="3.40.20.10">
    <property type="entry name" value="Severin"/>
    <property type="match status" value="1"/>
</dbReference>
<dbReference type="InterPro" id="IPR036886">
    <property type="entry name" value="Villin_headpiece_dom_sf"/>
</dbReference>
<dbReference type="SUPFAM" id="SSF55753">
    <property type="entry name" value="Actin depolymerizing proteins"/>
    <property type="match status" value="1"/>
</dbReference>
<dbReference type="SUPFAM" id="SSF47050">
    <property type="entry name" value="VHP, Villin headpiece domain"/>
    <property type="match status" value="1"/>
</dbReference>
<evidence type="ECO:0000313" key="2">
    <source>
        <dbReference type="EMBL" id="GIX80212.1"/>
    </source>
</evidence>
<evidence type="ECO:0000313" key="3">
    <source>
        <dbReference type="Proteomes" id="UP001054945"/>
    </source>
</evidence>
<dbReference type="EMBL" id="BPLR01020576">
    <property type="protein sequence ID" value="GIX80212.1"/>
    <property type="molecule type" value="Genomic_DNA"/>
</dbReference>
<dbReference type="GO" id="GO:0051016">
    <property type="term" value="P:barbed-end actin filament capping"/>
    <property type="evidence" value="ECO:0007669"/>
    <property type="project" value="TreeGrafter"/>
</dbReference>
<protein>
    <recommendedName>
        <fullName evidence="1">HP domain-containing protein</fullName>
    </recommendedName>
</protein>
<dbReference type="InterPro" id="IPR003128">
    <property type="entry name" value="Villin_headpiece"/>
</dbReference>
<dbReference type="InterPro" id="IPR029006">
    <property type="entry name" value="ADF-H/Gelsolin-like_dom_sf"/>
</dbReference>
<dbReference type="GO" id="GO:0005546">
    <property type="term" value="F:phosphatidylinositol-4,5-bisphosphate binding"/>
    <property type="evidence" value="ECO:0007669"/>
    <property type="project" value="TreeGrafter"/>
</dbReference>
<dbReference type="Proteomes" id="UP001054945">
    <property type="component" value="Unassembled WGS sequence"/>
</dbReference>
<keyword evidence="3" id="KW-1185">Reference proteome</keyword>